<dbReference type="Pfam" id="PF01547">
    <property type="entry name" value="SBP_bac_1"/>
    <property type="match status" value="1"/>
</dbReference>
<protein>
    <submittedName>
        <fullName evidence="6">Extracellular solute-binding protein</fullName>
    </submittedName>
</protein>
<evidence type="ECO:0000256" key="2">
    <source>
        <dbReference type="ARBA" id="ARBA00022729"/>
    </source>
</evidence>
<evidence type="ECO:0000256" key="4">
    <source>
        <dbReference type="ARBA" id="ARBA00023139"/>
    </source>
</evidence>
<organism evidence="6 7">
    <name type="scientific">Paenibacillus ehimensis</name>
    <dbReference type="NCBI Taxonomy" id="79264"/>
    <lineage>
        <taxon>Bacteria</taxon>
        <taxon>Bacillati</taxon>
        <taxon>Bacillota</taxon>
        <taxon>Bacilli</taxon>
        <taxon>Bacillales</taxon>
        <taxon>Paenibacillaceae</taxon>
        <taxon>Paenibacillus</taxon>
    </lineage>
</organism>
<comment type="caution">
    <text evidence="6">The sequence shown here is derived from an EMBL/GenBank/DDBJ whole genome shotgun (WGS) entry which is preliminary data.</text>
</comment>
<dbReference type="Proteomes" id="UP001168883">
    <property type="component" value="Unassembled WGS sequence"/>
</dbReference>
<proteinExistence type="predicted"/>
<dbReference type="InterPro" id="IPR050490">
    <property type="entry name" value="Bact_solute-bd_prot1"/>
</dbReference>
<evidence type="ECO:0000256" key="1">
    <source>
        <dbReference type="ARBA" id="ARBA00022475"/>
    </source>
</evidence>
<keyword evidence="1" id="KW-1003">Cell membrane</keyword>
<keyword evidence="5" id="KW-0449">Lipoprotein</keyword>
<keyword evidence="2" id="KW-0732">Signal</keyword>
<keyword evidence="3" id="KW-0472">Membrane</keyword>
<dbReference type="Gene3D" id="3.40.190.10">
    <property type="entry name" value="Periplasmic binding protein-like II"/>
    <property type="match status" value="2"/>
</dbReference>
<sequence>MTTLRGMTWNHVRGFAPLEAAAAKFGERHPGMDIRWDRRSLKDFGDYPVHLLAREYDIIMIDHPHVGICSEQHVLVPLDRYVPEDYLREQEANTVGPSHRSYHWAGHQWALAADAAAQVAAYRADLLPERDVPRSWKEVSELAETLPPGRKIGWPLCPTDAMCSFLTLCAGIGGASFFDEAEGVSPQIGEAAIRQMLKLLPLLHEASLESNPIQMYDRMASHDDIVYVPLAFGYSNYARAGFADRLLRFTDIPGMDGEPRGSLLGGVGIAVSALSAHIPLAVEFAMFVTSGDVQRTLYAEQGGQPGHAAAWRDEAVNRKCGGFFADTMRTLELSYMRPRNRAFPAFQEQGGILLHEALRASLGGEAVHPDDVIDRMNASYRSMQSH</sequence>
<evidence type="ECO:0000313" key="6">
    <source>
        <dbReference type="EMBL" id="MDO3678945.1"/>
    </source>
</evidence>
<gene>
    <name evidence="6" type="ORF">Q3C12_18215</name>
</gene>
<keyword evidence="7" id="KW-1185">Reference proteome</keyword>
<dbReference type="InterPro" id="IPR006059">
    <property type="entry name" value="SBP"/>
</dbReference>
<dbReference type="PANTHER" id="PTHR43649">
    <property type="entry name" value="ARABINOSE-BINDING PROTEIN-RELATED"/>
    <property type="match status" value="1"/>
</dbReference>
<evidence type="ECO:0000256" key="5">
    <source>
        <dbReference type="ARBA" id="ARBA00023288"/>
    </source>
</evidence>
<dbReference type="RefSeq" id="WP_025852659.1">
    <property type="nucleotide sequence ID" value="NZ_JAUMKJ010000021.1"/>
</dbReference>
<dbReference type="SUPFAM" id="SSF53850">
    <property type="entry name" value="Periplasmic binding protein-like II"/>
    <property type="match status" value="1"/>
</dbReference>
<accession>A0ABT8VD96</accession>
<dbReference type="PANTHER" id="PTHR43649:SF33">
    <property type="entry name" value="POLYGALACTURONAN_RHAMNOGALACTURONAN-BINDING PROTEIN YTCQ"/>
    <property type="match status" value="1"/>
</dbReference>
<reference evidence="6" key="1">
    <citation type="submission" date="2023-07" db="EMBL/GenBank/DDBJ databases">
        <authorList>
            <person name="Aktuganov G."/>
            <person name="Boyko T."/>
            <person name="Delegan Y."/>
            <person name="Galimzianova N."/>
            <person name="Gilvanova E."/>
            <person name="Korobov V."/>
            <person name="Kuzmina L."/>
            <person name="Melentiev A."/>
            <person name="Milman P."/>
            <person name="Ryabova A."/>
            <person name="Stupak E."/>
            <person name="Yasakov T."/>
            <person name="Zharikova N."/>
            <person name="Zhurenko E."/>
        </authorList>
    </citation>
    <scope>NUCLEOTIDE SEQUENCE</scope>
    <source>
        <strain evidence="6">IB-739</strain>
    </source>
</reference>
<name>A0ABT8VD96_9BACL</name>
<evidence type="ECO:0000313" key="7">
    <source>
        <dbReference type="Proteomes" id="UP001168883"/>
    </source>
</evidence>
<dbReference type="EMBL" id="JAUMKJ010000021">
    <property type="protein sequence ID" value="MDO3678945.1"/>
    <property type="molecule type" value="Genomic_DNA"/>
</dbReference>
<evidence type="ECO:0000256" key="3">
    <source>
        <dbReference type="ARBA" id="ARBA00023136"/>
    </source>
</evidence>
<keyword evidence="4" id="KW-0564">Palmitate</keyword>